<reference evidence="2 3" key="1">
    <citation type="submission" date="2014-02" db="EMBL/GenBank/DDBJ databases">
        <title>Expanding our view of genomic diversity in Candidatus Accumulibacter clades.</title>
        <authorList>
            <person name="Skennerton C.T."/>
            <person name="Barr J.J."/>
            <person name="Slater F.R."/>
            <person name="Bond P.L."/>
            <person name="Tyson G.W."/>
        </authorList>
    </citation>
    <scope>NUCLEOTIDE SEQUENCE [LARGE SCALE GENOMIC DNA]</scope>
    <source>
        <strain evidence="3">BA-91</strain>
    </source>
</reference>
<gene>
    <name evidence="2" type="ORF">AW09_003923</name>
</gene>
<evidence type="ECO:0000313" key="3">
    <source>
        <dbReference type="Proteomes" id="UP000020077"/>
    </source>
</evidence>
<evidence type="ECO:0000313" key="2">
    <source>
        <dbReference type="EMBL" id="KFB70959.1"/>
    </source>
</evidence>
<feature type="domain" description="BioF2-like acetyltransferase" evidence="1">
    <location>
        <begin position="161"/>
        <end position="302"/>
    </location>
</feature>
<dbReference type="SUPFAM" id="SSF55729">
    <property type="entry name" value="Acyl-CoA N-acyltransferases (Nat)"/>
    <property type="match status" value="1"/>
</dbReference>
<dbReference type="Pfam" id="PF13480">
    <property type="entry name" value="Acetyltransf_6"/>
    <property type="match status" value="1"/>
</dbReference>
<protein>
    <submittedName>
        <fullName evidence="2">Protein involved in cellulose biosynthesis (CelD)</fullName>
    </submittedName>
</protein>
<comment type="caution">
    <text evidence="2">The sequence shown here is derived from an EMBL/GenBank/DDBJ whole genome shotgun (WGS) entry which is preliminary data.</text>
</comment>
<dbReference type="Proteomes" id="UP000020077">
    <property type="component" value="Unassembled WGS sequence"/>
</dbReference>
<accession>A0A080M186</accession>
<evidence type="ECO:0000259" key="1">
    <source>
        <dbReference type="Pfam" id="PF13480"/>
    </source>
</evidence>
<dbReference type="InterPro" id="IPR016181">
    <property type="entry name" value="Acyl_CoA_acyltransferase"/>
</dbReference>
<dbReference type="InterPro" id="IPR038740">
    <property type="entry name" value="BioF2-like_GNAT_dom"/>
</dbReference>
<dbReference type="Gene3D" id="3.40.630.30">
    <property type="match status" value="1"/>
</dbReference>
<organism evidence="2 3">
    <name type="scientific">Candidatus Accumulibacter phosphatis</name>
    <dbReference type="NCBI Taxonomy" id="327160"/>
    <lineage>
        <taxon>Bacteria</taxon>
        <taxon>Pseudomonadati</taxon>
        <taxon>Pseudomonadota</taxon>
        <taxon>Betaproteobacteria</taxon>
        <taxon>Candidatus Accumulibacter</taxon>
    </lineage>
</organism>
<sequence length="350" mass="40454">MVWKNLPVCSLQQDQNISRQWDRLNACRGDLPFLSAYAVINALQSFGTGNERLLVGEQDSKVAAMFIFATPRKLLWETFQPSQIPLGAWVAESHLSLPVLVHSLIRGPIGFPLLISITQIDPLISSRSEDTANSQYSDYIETGWIDLKGSFEEYWNSRGKNLRQNMRKQRNRLAAEGHTVEMRSLTDPSDMAAATERYGALESAGWKGAQDTAIHYENLQGSFYRRLLESAAQRGEAIFYELLLDRRVIASNLCLQRQGTLFIMKTTYDESIPSYSPAFLLHYSLIESLYREKAIHRIEYYGRLMEWHTKWTENSRTLYHLTQYRSPQIKRFAEWFRASRLATYFRKAQA</sequence>
<name>A0A080M186_9PROT</name>
<proteinExistence type="predicted"/>
<dbReference type="AlphaFoldDB" id="A0A080M186"/>
<dbReference type="EMBL" id="JDVG02000620">
    <property type="protein sequence ID" value="KFB70959.1"/>
    <property type="molecule type" value="Genomic_DNA"/>
</dbReference>